<dbReference type="RefSeq" id="WP_101183262.1">
    <property type="nucleotide sequence ID" value="NZ_CP031218.1"/>
</dbReference>
<dbReference type="KEGG" id="ahs:AHALO_0989"/>
<keyword evidence="1" id="KW-0812">Transmembrane</keyword>
<dbReference type="EMBL" id="NXIF01000004">
    <property type="protein sequence ID" value="PKI82116.1"/>
    <property type="molecule type" value="Genomic_DNA"/>
</dbReference>
<proteinExistence type="predicted"/>
<gene>
    <name evidence="2" type="ORF">CP960_00695</name>
</gene>
<feature type="transmembrane region" description="Helical" evidence="1">
    <location>
        <begin position="7"/>
        <end position="33"/>
    </location>
</feature>
<keyword evidence="3" id="KW-1185">Reference proteome</keyword>
<dbReference type="AlphaFoldDB" id="A0A2N1J6E8"/>
<sequence length="105" mass="11886">MKSISLLVSAVITAVLSTLCCLPAFLFLFFGVSVGSLSFLTQFDYLRVPFAILTFILLFLAYKKSKMKVSCTCTNKTKLVVTFLSLIMVFFVLLFYPEFSVYFID</sequence>
<evidence type="ECO:0000313" key="2">
    <source>
        <dbReference type="EMBL" id="PKI82116.1"/>
    </source>
</evidence>
<accession>A0A2N1J6E8</accession>
<dbReference type="Proteomes" id="UP000233248">
    <property type="component" value="Unassembled WGS sequence"/>
</dbReference>
<feature type="transmembrane region" description="Helical" evidence="1">
    <location>
        <begin position="83"/>
        <end position="104"/>
    </location>
</feature>
<keyword evidence="1" id="KW-1133">Transmembrane helix</keyword>
<keyword evidence="1" id="KW-0472">Membrane</keyword>
<reference evidence="2 3" key="1">
    <citation type="submission" date="2017-09" db="EMBL/GenBank/DDBJ databases">
        <title>Genomics of the genus Arcobacter.</title>
        <authorList>
            <person name="Perez-Cataluna A."/>
            <person name="Figueras M.J."/>
            <person name="Salas-Masso N."/>
        </authorList>
    </citation>
    <scope>NUCLEOTIDE SEQUENCE [LARGE SCALE GENOMIC DNA]</scope>
    <source>
        <strain evidence="2 3">DSM 18005</strain>
    </source>
</reference>
<name>A0A2N1J6E8_9BACT</name>
<feature type="transmembrane region" description="Helical" evidence="1">
    <location>
        <begin position="45"/>
        <end position="62"/>
    </location>
</feature>
<evidence type="ECO:0000313" key="3">
    <source>
        <dbReference type="Proteomes" id="UP000233248"/>
    </source>
</evidence>
<comment type="caution">
    <text evidence="2">The sequence shown here is derived from an EMBL/GenBank/DDBJ whole genome shotgun (WGS) entry which is preliminary data.</text>
</comment>
<protein>
    <submittedName>
        <fullName evidence="2">Transporter</fullName>
    </submittedName>
</protein>
<organism evidence="2 3">
    <name type="scientific">Malaciobacter halophilus</name>
    <dbReference type="NCBI Taxonomy" id="197482"/>
    <lineage>
        <taxon>Bacteria</taxon>
        <taxon>Pseudomonadati</taxon>
        <taxon>Campylobacterota</taxon>
        <taxon>Epsilonproteobacteria</taxon>
        <taxon>Campylobacterales</taxon>
        <taxon>Arcobacteraceae</taxon>
        <taxon>Malaciobacter</taxon>
    </lineage>
</organism>
<dbReference type="Gene3D" id="1.10.287.910">
    <property type="entry name" value="bacterial mercury transporter, merf"/>
    <property type="match status" value="1"/>
</dbReference>
<evidence type="ECO:0000256" key="1">
    <source>
        <dbReference type="SAM" id="Phobius"/>
    </source>
</evidence>